<dbReference type="Proteomes" id="UP000016088">
    <property type="component" value="Unassembled WGS sequence"/>
</dbReference>
<evidence type="ECO:0000256" key="5">
    <source>
        <dbReference type="ARBA" id="ARBA00023163"/>
    </source>
</evidence>
<reference evidence="9 10" key="1">
    <citation type="journal article" date="2011" name="Science">
        <title>Comparative functional genomics of the fission yeasts.</title>
        <authorList>
            <person name="Rhind N."/>
            <person name="Chen Z."/>
            <person name="Yassour M."/>
            <person name="Thompson D.A."/>
            <person name="Haas B.J."/>
            <person name="Habib N."/>
            <person name="Wapinski I."/>
            <person name="Roy S."/>
            <person name="Lin M.F."/>
            <person name="Heiman D.I."/>
            <person name="Young S.K."/>
            <person name="Furuya K."/>
            <person name="Guo Y."/>
            <person name="Pidoux A."/>
            <person name="Chen H.M."/>
            <person name="Robbertse B."/>
            <person name="Goldberg J.M."/>
            <person name="Aoki K."/>
            <person name="Bayne E.H."/>
            <person name="Berlin A.M."/>
            <person name="Desjardins C.A."/>
            <person name="Dobbs E."/>
            <person name="Dukaj L."/>
            <person name="Fan L."/>
            <person name="FitzGerald M.G."/>
            <person name="French C."/>
            <person name="Gujja S."/>
            <person name="Hansen K."/>
            <person name="Keifenheim D."/>
            <person name="Levin J.Z."/>
            <person name="Mosher R.A."/>
            <person name="Mueller C.A."/>
            <person name="Pfiffner J."/>
            <person name="Priest M."/>
            <person name="Russ C."/>
            <person name="Smialowska A."/>
            <person name="Swoboda P."/>
            <person name="Sykes S.M."/>
            <person name="Vaughn M."/>
            <person name="Vengrova S."/>
            <person name="Yoder R."/>
            <person name="Zeng Q."/>
            <person name="Allshire R."/>
            <person name="Baulcombe D."/>
            <person name="Birren B.W."/>
            <person name="Brown W."/>
            <person name="Ekwall K."/>
            <person name="Kellis M."/>
            <person name="Leatherwood J."/>
            <person name="Levin H."/>
            <person name="Margalit H."/>
            <person name="Martienssen R."/>
            <person name="Nieduszynski C.A."/>
            <person name="Spatafora J.W."/>
            <person name="Friedman N."/>
            <person name="Dalgaard J.Z."/>
            <person name="Baumann P."/>
            <person name="Niki H."/>
            <person name="Regev A."/>
            <person name="Nusbaum C."/>
        </authorList>
    </citation>
    <scope>NUCLEOTIDE SEQUENCE [LARGE SCALE GENOMIC DNA]</scope>
    <source>
        <strain evidence="10">yFS286</strain>
    </source>
</reference>
<dbReference type="OMA" id="QQSCFQY"/>
<evidence type="ECO:0000259" key="8">
    <source>
        <dbReference type="Pfam" id="PF10744"/>
    </source>
</evidence>
<dbReference type="HOGENOM" id="CLU_602903_0_0_1"/>
<evidence type="ECO:0000256" key="6">
    <source>
        <dbReference type="ARBA" id="ARBA00023242"/>
    </source>
</evidence>
<keyword evidence="6 7" id="KW-0539">Nucleus</keyword>
<dbReference type="OrthoDB" id="5310959at2759"/>
<dbReference type="GO" id="GO:0045944">
    <property type="term" value="P:positive regulation of transcription by RNA polymerase II"/>
    <property type="evidence" value="ECO:0007669"/>
    <property type="project" value="UniProtKB-ARBA"/>
</dbReference>
<evidence type="ECO:0000313" key="9">
    <source>
        <dbReference type="EMBL" id="EPX74486.1"/>
    </source>
</evidence>
<sequence length="464" mass="52307">MSTMEPPNILSSIPYKQSPFNPEELNLTHYCISSLLSIPWNDISVTGFEYLAKKYRLDVFSDTSNPNEVLLSLAGKIILIDVIIPTHGTYRDIKIALAFADATGEQYKNTTAEEILQSAIHENNTTLLERNVALLAMLDRCSPSVQQSCFQYLETLKSTFNIIYNSRLKNQDSENEMELIMSTEGKPLNDNDGNLGLQLAFWKYQNCLYNAKISMNELSLNYLPRTLYGSQLVAEIPLKTSGEVNWLPETNLTQIPATMELLFEDYHIVFPEFGVQALLNFLQIGDVNQSGNYLSYKTLLDLPNQTTAGYPSINKSHIIYLGGIDIPARSVHRIPYSHPRQILGIFQYVRQYLTLQTILENVKPWSTKITATASLRLNLIMKQYPIIHIQYQELNKLSNVDPVIAHIAVLPNGIVQLNSIACGSTPTSEDVALKIQKMLQKTLNIGLVLEFAIPILFKNIQSTI</sequence>
<evidence type="ECO:0000256" key="7">
    <source>
        <dbReference type="RuleBase" id="RU364059"/>
    </source>
</evidence>
<dbReference type="RefSeq" id="XP_013015918.1">
    <property type="nucleotide sequence ID" value="XM_013160464.1"/>
</dbReference>
<evidence type="ECO:0000313" key="10">
    <source>
        <dbReference type="Proteomes" id="UP000016088"/>
    </source>
</evidence>
<name>S9PZK4_SCHOY</name>
<dbReference type="GO" id="GO:0016592">
    <property type="term" value="C:mediator complex"/>
    <property type="evidence" value="ECO:0007669"/>
    <property type="project" value="EnsemblFungi"/>
</dbReference>
<keyword evidence="5 7" id="KW-0804">Transcription</keyword>
<comment type="function">
    <text evidence="7">Component of the Mediator complex, a coactivator involved in the regulated transcription of nearly all RNA polymerase II-dependent genes. Mediator functions as a bridge to convey information from gene-specific regulatory proteins to the basal RNA polymerase II transcription machinery. Mediator is recruited to promoters by direct interactions with regulatory proteins and serves as a scaffold for the assembly of a functional preinitiation complex with RNA polymerase II and the general transcription factors.</text>
</comment>
<comment type="subcellular location">
    <subcellularLocation>
        <location evidence="1 7">Nucleus</location>
    </subcellularLocation>
</comment>
<evidence type="ECO:0000256" key="4">
    <source>
        <dbReference type="ARBA" id="ARBA00023159"/>
    </source>
</evidence>
<evidence type="ECO:0000256" key="1">
    <source>
        <dbReference type="ARBA" id="ARBA00004123"/>
    </source>
</evidence>
<dbReference type="GO" id="GO:0003713">
    <property type="term" value="F:transcription coactivator activity"/>
    <property type="evidence" value="ECO:0007669"/>
    <property type="project" value="EnsemblFungi"/>
</dbReference>
<proteinExistence type="inferred from homology"/>
<feature type="domain" description="Mediator complex subunit Med1" evidence="8">
    <location>
        <begin position="314"/>
        <end position="362"/>
    </location>
</feature>
<gene>
    <name evidence="9" type="ORF">SOCG_01970</name>
</gene>
<feature type="domain" description="Mediator complex subunit Med1" evidence="8">
    <location>
        <begin position="43"/>
        <end position="213"/>
    </location>
</feature>
<dbReference type="eggNOG" id="ENOG502RYK5">
    <property type="taxonomic scope" value="Eukaryota"/>
</dbReference>
<dbReference type="VEuPathDB" id="FungiDB:SOCG_01970"/>
<dbReference type="InterPro" id="IPR019680">
    <property type="entry name" value="Mediator_Med1"/>
</dbReference>
<protein>
    <recommendedName>
        <fullName evidence="7">Mediator of RNA polymerase II transcription subunit 1</fullName>
    </recommendedName>
    <alternativeName>
        <fullName evidence="7">Mediator complex subunit 1</fullName>
    </alternativeName>
</protein>
<evidence type="ECO:0000256" key="3">
    <source>
        <dbReference type="ARBA" id="ARBA00023015"/>
    </source>
</evidence>
<keyword evidence="4 7" id="KW-0010">Activator</keyword>
<keyword evidence="3 7" id="KW-0805">Transcription regulation</keyword>
<dbReference type="EMBL" id="KE503206">
    <property type="protein sequence ID" value="EPX74486.1"/>
    <property type="molecule type" value="Genomic_DNA"/>
</dbReference>
<keyword evidence="10" id="KW-1185">Reference proteome</keyword>
<accession>S9PZK4</accession>
<comment type="similarity">
    <text evidence="2 7">Belongs to the Mediator complex subunit 1 family.</text>
</comment>
<dbReference type="PANTHER" id="PTHR35041">
    <property type="entry name" value="MEDIATOR OF RNA POLYMERASE II TRANSCRIPTION SUBUNIT 1"/>
    <property type="match status" value="1"/>
</dbReference>
<evidence type="ECO:0000256" key="2">
    <source>
        <dbReference type="ARBA" id="ARBA00006210"/>
    </source>
</evidence>
<organism evidence="9 10">
    <name type="scientific">Schizosaccharomyces octosporus (strain yFS286)</name>
    <name type="common">Fission yeast</name>
    <name type="synonym">Octosporomyces octosporus</name>
    <dbReference type="NCBI Taxonomy" id="483514"/>
    <lineage>
        <taxon>Eukaryota</taxon>
        <taxon>Fungi</taxon>
        <taxon>Dikarya</taxon>
        <taxon>Ascomycota</taxon>
        <taxon>Taphrinomycotina</taxon>
        <taxon>Schizosaccharomycetes</taxon>
        <taxon>Schizosaccharomycetales</taxon>
        <taxon>Schizosaccharomycetaceae</taxon>
        <taxon>Schizosaccharomyces</taxon>
    </lineage>
</organism>
<dbReference type="GeneID" id="25030948"/>
<dbReference type="Pfam" id="PF10744">
    <property type="entry name" value="Med1"/>
    <property type="match status" value="2"/>
</dbReference>
<dbReference type="AlphaFoldDB" id="S9PZK4"/>
<dbReference type="PANTHER" id="PTHR35041:SF4">
    <property type="entry name" value="MEDIATOR OF RNA POLYMERASE II TRANSCRIPTION SUBUNIT 1"/>
    <property type="match status" value="1"/>
</dbReference>